<keyword evidence="3" id="KW-0732">Signal</keyword>
<evidence type="ECO:0000259" key="4">
    <source>
        <dbReference type="PROSITE" id="PS00497"/>
    </source>
</evidence>
<keyword evidence="7" id="KW-1185">Reference proteome</keyword>
<dbReference type="PROSITE" id="PS00498">
    <property type="entry name" value="TYROSINASE_2"/>
    <property type="match status" value="1"/>
</dbReference>
<feature type="signal peptide" evidence="3">
    <location>
        <begin position="1"/>
        <end position="20"/>
    </location>
</feature>
<dbReference type="Proteomes" id="UP000034947">
    <property type="component" value="Unassembled WGS sequence"/>
</dbReference>
<dbReference type="InterPro" id="IPR002227">
    <property type="entry name" value="Tyrosinase_Cu-bd"/>
</dbReference>
<dbReference type="SUPFAM" id="SSF48056">
    <property type="entry name" value="Di-copper centre-containing domain"/>
    <property type="match status" value="1"/>
</dbReference>
<feature type="chain" id="PRO_5002529342" description="Tyrosinase copper-binding domain-containing protein" evidence="3">
    <location>
        <begin position="21"/>
        <end position="332"/>
    </location>
</feature>
<evidence type="ECO:0000256" key="2">
    <source>
        <dbReference type="ARBA" id="ARBA00023008"/>
    </source>
</evidence>
<protein>
    <recommendedName>
        <fullName evidence="4 5">Tyrosinase copper-binding domain-containing protein</fullName>
    </recommendedName>
</protein>
<dbReference type="EMBL" id="JYKN01002548">
    <property type="protein sequence ID" value="KKK15987.1"/>
    <property type="molecule type" value="Genomic_DNA"/>
</dbReference>
<dbReference type="Gene3D" id="1.10.1280.10">
    <property type="entry name" value="Di-copper center containing domain from catechol oxidase"/>
    <property type="match status" value="1"/>
</dbReference>
<reference evidence="6 7" key="1">
    <citation type="submission" date="2015-02" db="EMBL/GenBank/DDBJ databases">
        <title>Draft Genome Sequences of Two Closely-Related Aflatoxigenic Aspergillus Species Obtained from the Cote d'Ivoire.</title>
        <authorList>
            <person name="Moore G.G."/>
            <person name="Beltz S.B."/>
            <person name="Mack B.M."/>
        </authorList>
    </citation>
    <scope>NUCLEOTIDE SEQUENCE [LARGE SCALE GENOMIC DNA]</scope>
    <source>
        <strain evidence="6 7">SRRC1432</strain>
    </source>
</reference>
<dbReference type="OrthoDB" id="6132182at2759"/>
<dbReference type="InterPro" id="IPR050316">
    <property type="entry name" value="Tyrosinase/Hemocyanin"/>
</dbReference>
<keyword evidence="1" id="KW-0479">Metal-binding</keyword>
<organism evidence="6 7">
    <name type="scientific">Aspergillus ochraceoroseus</name>
    <dbReference type="NCBI Taxonomy" id="138278"/>
    <lineage>
        <taxon>Eukaryota</taxon>
        <taxon>Fungi</taxon>
        <taxon>Dikarya</taxon>
        <taxon>Ascomycota</taxon>
        <taxon>Pezizomycotina</taxon>
        <taxon>Eurotiomycetes</taxon>
        <taxon>Eurotiomycetidae</taxon>
        <taxon>Eurotiales</taxon>
        <taxon>Aspergillaceae</taxon>
        <taxon>Aspergillus</taxon>
        <taxon>Aspergillus subgen. Nidulantes</taxon>
    </lineage>
</organism>
<proteinExistence type="predicted"/>
<comment type="caution">
    <text evidence="6">The sequence shown here is derived from an EMBL/GenBank/DDBJ whole genome shotgun (WGS) entry which is preliminary data.</text>
</comment>
<sequence length="332" mass="37617">MALLRVAVLALLLTSSLVYAGKEIERSCCSLNKRKSWTVLTDDEKAEYLRAEICLMNHPPLLGTVEGAKSIWDELHHTHIWQGNYVHYVGHFLPWHRYLVRTHELLLQTLCNYTGSHPYWDEIADWESGPLNKSRIFDSTLGFGGNGIGDSKCVEDGPFKNLVLNIGRDGKNASYCLTRDFHQANFDWANSTYLDECRSIQNYTAAWACYHAYPHAAGHAGVGGLMYDPIASNGDPIFYLHHAYMDRLWWKWQQMDLPRRLHDMGGPNVPDQRVLDSVGLQSPSRSLVDYSGDNGNITTLRHILWIEGLVPNVTVADVMNLHGDVICAEYID</sequence>
<dbReference type="PANTHER" id="PTHR11474">
    <property type="entry name" value="TYROSINASE FAMILY MEMBER"/>
    <property type="match status" value="1"/>
</dbReference>
<evidence type="ECO:0000256" key="1">
    <source>
        <dbReference type="ARBA" id="ARBA00022723"/>
    </source>
</evidence>
<dbReference type="GO" id="GO:0046872">
    <property type="term" value="F:metal ion binding"/>
    <property type="evidence" value="ECO:0007669"/>
    <property type="project" value="UniProtKB-KW"/>
</dbReference>
<feature type="domain" description="Tyrosinase copper-binding" evidence="5">
    <location>
        <begin position="235"/>
        <end position="246"/>
    </location>
</feature>
<evidence type="ECO:0000313" key="6">
    <source>
        <dbReference type="EMBL" id="KKK15987.1"/>
    </source>
</evidence>
<dbReference type="GO" id="GO:0016491">
    <property type="term" value="F:oxidoreductase activity"/>
    <property type="evidence" value="ECO:0007669"/>
    <property type="project" value="InterPro"/>
</dbReference>
<accession>A0A0F8WX93</accession>
<dbReference type="Pfam" id="PF00264">
    <property type="entry name" value="Tyrosinase"/>
    <property type="match status" value="1"/>
</dbReference>
<evidence type="ECO:0000313" key="7">
    <source>
        <dbReference type="Proteomes" id="UP000034947"/>
    </source>
</evidence>
<dbReference type="VEuPathDB" id="FungiDB:P175DRAFT_0559269"/>
<keyword evidence="2" id="KW-0186">Copper</keyword>
<dbReference type="PROSITE" id="PS00497">
    <property type="entry name" value="TYROSINASE_1"/>
    <property type="match status" value="1"/>
</dbReference>
<feature type="domain" description="Tyrosinase copper-binding" evidence="4">
    <location>
        <begin position="87"/>
        <end position="104"/>
    </location>
</feature>
<dbReference type="PRINTS" id="PR00092">
    <property type="entry name" value="TYROSINASE"/>
</dbReference>
<dbReference type="InterPro" id="IPR008922">
    <property type="entry name" value="Di-copper_centre_dom_sf"/>
</dbReference>
<gene>
    <name evidence="6" type="ORF">AOCH_000964</name>
</gene>
<evidence type="ECO:0000256" key="3">
    <source>
        <dbReference type="SAM" id="SignalP"/>
    </source>
</evidence>
<dbReference type="AlphaFoldDB" id="A0A0F8WX93"/>
<evidence type="ECO:0000259" key="5">
    <source>
        <dbReference type="PROSITE" id="PS00498"/>
    </source>
</evidence>
<name>A0A0F8WX93_9EURO</name>
<dbReference type="PANTHER" id="PTHR11474:SF126">
    <property type="entry name" value="TYROSINASE-LIKE PROTEIN TYR-1-RELATED"/>
    <property type="match status" value="1"/>
</dbReference>